<evidence type="ECO:0000313" key="5">
    <source>
        <dbReference type="Proteomes" id="UP000774935"/>
    </source>
</evidence>
<comment type="caution">
    <text evidence="4">The sequence shown here is derived from an EMBL/GenBank/DDBJ whole genome shotgun (WGS) entry which is preliminary data.</text>
</comment>
<dbReference type="CDD" id="cd04301">
    <property type="entry name" value="NAT_SF"/>
    <property type="match status" value="1"/>
</dbReference>
<proteinExistence type="predicted"/>
<dbReference type="SUPFAM" id="SSF55729">
    <property type="entry name" value="Acyl-CoA N-acyltransferases (Nat)"/>
    <property type="match status" value="1"/>
</dbReference>
<gene>
    <name evidence="4" type="ORF">KYK27_11610</name>
</gene>
<dbReference type="PANTHER" id="PTHR43877:SF2">
    <property type="entry name" value="AMINOALKYLPHOSPHONATE N-ACETYLTRANSFERASE-RELATED"/>
    <property type="match status" value="1"/>
</dbReference>
<protein>
    <submittedName>
        <fullName evidence="4">GNAT family N-acetyltransferase</fullName>
    </submittedName>
</protein>
<dbReference type="RefSeq" id="WP_199110154.1">
    <property type="nucleotide sequence ID" value="NZ_JAHWXQ010000002.1"/>
</dbReference>
<dbReference type="PROSITE" id="PS51186">
    <property type="entry name" value="GNAT"/>
    <property type="match status" value="1"/>
</dbReference>
<name>A0ABS6XCG9_9BACT</name>
<keyword evidence="1" id="KW-0808">Transferase</keyword>
<accession>A0ABS6XCG9</accession>
<keyword evidence="2" id="KW-0012">Acyltransferase</keyword>
<reference evidence="4 5" key="1">
    <citation type="submission" date="2021-07" db="EMBL/GenBank/DDBJ databases">
        <authorList>
            <person name="Kim M.K."/>
        </authorList>
    </citation>
    <scope>NUCLEOTIDE SEQUENCE [LARGE SCALE GENOMIC DNA]</scope>
    <source>
        <strain evidence="4 5">HLY7-15</strain>
    </source>
</reference>
<dbReference type="InterPro" id="IPR016181">
    <property type="entry name" value="Acyl_CoA_acyltransferase"/>
</dbReference>
<sequence>MATVTIVPCTISDLHTLQDIALNSYGDHYLHLWHDGGAWYIERSFSDAALKKELEDDNAAFFLIHADNELVGFLKLNIDKALENYSSEDALELERIYLTKAASGKGIGKKVVAFTDQFARERNKKVIWLKAMDSSHDAIRFYEQNGYTHCGTYRLDFETMKPEYRGMVILEKELK</sequence>
<dbReference type="EMBL" id="JAHWXQ010000002">
    <property type="protein sequence ID" value="MBW3365698.1"/>
    <property type="molecule type" value="Genomic_DNA"/>
</dbReference>
<dbReference type="PANTHER" id="PTHR43877">
    <property type="entry name" value="AMINOALKYLPHOSPHONATE N-ACETYLTRANSFERASE-RELATED-RELATED"/>
    <property type="match status" value="1"/>
</dbReference>
<dbReference type="Gene3D" id="3.40.630.30">
    <property type="match status" value="1"/>
</dbReference>
<evidence type="ECO:0000256" key="2">
    <source>
        <dbReference type="ARBA" id="ARBA00023315"/>
    </source>
</evidence>
<keyword evidence="5" id="KW-1185">Reference proteome</keyword>
<dbReference type="Pfam" id="PF00583">
    <property type="entry name" value="Acetyltransf_1"/>
    <property type="match status" value="1"/>
</dbReference>
<dbReference type="InterPro" id="IPR000182">
    <property type="entry name" value="GNAT_dom"/>
</dbReference>
<evidence type="ECO:0000259" key="3">
    <source>
        <dbReference type="PROSITE" id="PS51186"/>
    </source>
</evidence>
<evidence type="ECO:0000256" key="1">
    <source>
        <dbReference type="ARBA" id="ARBA00022679"/>
    </source>
</evidence>
<dbReference type="Proteomes" id="UP000774935">
    <property type="component" value="Unassembled WGS sequence"/>
</dbReference>
<dbReference type="InterPro" id="IPR050832">
    <property type="entry name" value="Bact_Acetyltransf"/>
</dbReference>
<organism evidence="4 5">
    <name type="scientific">Pontibacter populi</name>
    <dbReference type="NCBI Taxonomy" id="890055"/>
    <lineage>
        <taxon>Bacteria</taxon>
        <taxon>Pseudomonadati</taxon>
        <taxon>Bacteroidota</taxon>
        <taxon>Cytophagia</taxon>
        <taxon>Cytophagales</taxon>
        <taxon>Hymenobacteraceae</taxon>
        <taxon>Pontibacter</taxon>
    </lineage>
</organism>
<evidence type="ECO:0000313" key="4">
    <source>
        <dbReference type="EMBL" id="MBW3365698.1"/>
    </source>
</evidence>
<feature type="domain" description="N-acetyltransferase" evidence="3">
    <location>
        <begin position="4"/>
        <end position="175"/>
    </location>
</feature>